<accession>A0A371H776</accession>
<evidence type="ECO:0000313" key="1">
    <source>
        <dbReference type="EMBL" id="RDX98635.1"/>
    </source>
</evidence>
<sequence>MKSHIGQHKLMHYLFLLYKECDNSSSTTSNKRAHATIVSKLRNLRLVLLHIELICMPGNDINVYLSPLVEELSMLWYEDIDVFDRYNNQNFKMRGITQKLIGGTVLRDIKHALYVNKAHPTIN</sequence>
<dbReference type="Proteomes" id="UP000257109">
    <property type="component" value="Unassembled WGS sequence"/>
</dbReference>
<protein>
    <submittedName>
        <fullName evidence="1">Uncharacterized protein</fullName>
    </submittedName>
</protein>
<feature type="non-terminal residue" evidence="1">
    <location>
        <position position="1"/>
    </location>
</feature>
<organism evidence="1 2">
    <name type="scientific">Mucuna pruriens</name>
    <name type="common">Velvet bean</name>
    <name type="synonym">Dolichos pruriens</name>
    <dbReference type="NCBI Taxonomy" id="157652"/>
    <lineage>
        <taxon>Eukaryota</taxon>
        <taxon>Viridiplantae</taxon>
        <taxon>Streptophyta</taxon>
        <taxon>Embryophyta</taxon>
        <taxon>Tracheophyta</taxon>
        <taxon>Spermatophyta</taxon>
        <taxon>Magnoliopsida</taxon>
        <taxon>eudicotyledons</taxon>
        <taxon>Gunneridae</taxon>
        <taxon>Pentapetalae</taxon>
        <taxon>rosids</taxon>
        <taxon>fabids</taxon>
        <taxon>Fabales</taxon>
        <taxon>Fabaceae</taxon>
        <taxon>Papilionoideae</taxon>
        <taxon>50 kb inversion clade</taxon>
        <taxon>NPAAA clade</taxon>
        <taxon>indigoferoid/millettioid clade</taxon>
        <taxon>Phaseoleae</taxon>
        <taxon>Mucuna</taxon>
    </lineage>
</organism>
<evidence type="ECO:0000313" key="2">
    <source>
        <dbReference type="Proteomes" id="UP000257109"/>
    </source>
</evidence>
<dbReference type="EMBL" id="QJKJ01003408">
    <property type="protein sequence ID" value="RDX98635.1"/>
    <property type="molecule type" value="Genomic_DNA"/>
</dbReference>
<gene>
    <name evidence="1" type="ORF">CR513_18424</name>
</gene>
<name>A0A371H776_MUCPR</name>
<keyword evidence="2" id="KW-1185">Reference proteome</keyword>
<dbReference type="InterPro" id="IPR004242">
    <property type="entry name" value="Transposase_21"/>
</dbReference>
<proteinExistence type="predicted"/>
<dbReference type="Pfam" id="PF02992">
    <property type="entry name" value="Transposase_21"/>
    <property type="match status" value="1"/>
</dbReference>
<reference evidence="1" key="1">
    <citation type="submission" date="2018-05" db="EMBL/GenBank/DDBJ databases">
        <title>Draft genome of Mucuna pruriens seed.</title>
        <authorList>
            <person name="Nnadi N.E."/>
            <person name="Vos R."/>
            <person name="Hasami M.H."/>
            <person name="Devisetty U.K."/>
            <person name="Aguiy J.C."/>
        </authorList>
    </citation>
    <scope>NUCLEOTIDE SEQUENCE [LARGE SCALE GENOMIC DNA]</scope>
    <source>
        <strain evidence="1">JCA_2017</strain>
    </source>
</reference>
<comment type="caution">
    <text evidence="1">The sequence shown here is derived from an EMBL/GenBank/DDBJ whole genome shotgun (WGS) entry which is preliminary data.</text>
</comment>
<dbReference type="AlphaFoldDB" id="A0A371H776"/>